<dbReference type="EMBL" id="CP094970">
    <property type="protein sequence ID" value="UYM05784.1"/>
    <property type="molecule type" value="Genomic_DNA"/>
</dbReference>
<evidence type="ECO:0000313" key="5">
    <source>
        <dbReference type="EMBL" id="UYM05784.1"/>
    </source>
</evidence>
<protein>
    <submittedName>
        <fullName evidence="5">MarR family transcriptional regulator</fullName>
    </submittedName>
</protein>
<feature type="domain" description="HTH marR-type" evidence="4">
    <location>
        <begin position="22"/>
        <end position="152"/>
    </location>
</feature>
<evidence type="ECO:0000256" key="2">
    <source>
        <dbReference type="ARBA" id="ARBA00023125"/>
    </source>
</evidence>
<dbReference type="Proteomes" id="UP001164390">
    <property type="component" value="Chromosome"/>
</dbReference>
<evidence type="ECO:0000256" key="1">
    <source>
        <dbReference type="ARBA" id="ARBA00023015"/>
    </source>
</evidence>
<dbReference type="AlphaFoldDB" id="A0AA46TI53"/>
<dbReference type="SUPFAM" id="SSF46785">
    <property type="entry name" value="Winged helix' DNA-binding domain"/>
    <property type="match status" value="1"/>
</dbReference>
<evidence type="ECO:0000256" key="3">
    <source>
        <dbReference type="ARBA" id="ARBA00023163"/>
    </source>
</evidence>
<dbReference type="GO" id="GO:0006950">
    <property type="term" value="P:response to stress"/>
    <property type="evidence" value="ECO:0007669"/>
    <property type="project" value="TreeGrafter"/>
</dbReference>
<dbReference type="SMART" id="SM00347">
    <property type="entry name" value="HTH_MARR"/>
    <property type="match status" value="1"/>
</dbReference>
<dbReference type="InterPro" id="IPR039422">
    <property type="entry name" value="MarR/SlyA-like"/>
</dbReference>
<gene>
    <name evidence="5" type="ORF">L0C25_01515</name>
</gene>
<keyword evidence="1" id="KW-0805">Transcription regulation</keyword>
<dbReference type="InterPro" id="IPR000835">
    <property type="entry name" value="HTH_MarR-typ"/>
</dbReference>
<dbReference type="PANTHER" id="PTHR33164:SF99">
    <property type="entry name" value="MARR FAMILY REGULATORY PROTEIN"/>
    <property type="match status" value="1"/>
</dbReference>
<dbReference type="Pfam" id="PF12802">
    <property type="entry name" value="MarR_2"/>
    <property type="match status" value="1"/>
</dbReference>
<dbReference type="InterPro" id="IPR036388">
    <property type="entry name" value="WH-like_DNA-bd_sf"/>
</dbReference>
<keyword evidence="2" id="KW-0238">DNA-binding</keyword>
<dbReference type="InterPro" id="IPR023187">
    <property type="entry name" value="Tscrpt_reg_MarR-type_CS"/>
</dbReference>
<dbReference type="PROSITE" id="PS50995">
    <property type="entry name" value="HTH_MARR_2"/>
    <property type="match status" value="1"/>
</dbReference>
<dbReference type="GO" id="GO:0003700">
    <property type="term" value="F:DNA-binding transcription factor activity"/>
    <property type="evidence" value="ECO:0007669"/>
    <property type="project" value="InterPro"/>
</dbReference>
<dbReference type="PANTHER" id="PTHR33164">
    <property type="entry name" value="TRANSCRIPTIONAL REGULATOR, MARR FAMILY"/>
    <property type="match status" value="1"/>
</dbReference>
<dbReference type="InterPro" id="IPR036390">
    <property type="entry name" value="WH_DNA-bd_sf"/>
</dbReference>
<sequence length="166" mass="18099">MALLTSRAPTDPYSDDDQDDRWCMTVRLLGQVEKELDDALRTSHGLPLSDYRALCALSRPDSRPALRMGELAGRIGLQISTVTRLVGRLEARGLVERRGADGDGRAVTATVTASGRKHYRDVTPTYRRALGRALSDAVDNVYLADLATWVLSGESGAGATSRRRDV</sequence>
<dbReference type="RefSeq" id="WP_271634609.1">
    <property type="nucleotide sequence ID" value="NZ_CP094970.1"/>
</dbReference>
<dbReference type="GO" id="GO:0003677">
    <property type="term" value="F:DNA binding"/>
    <property type="evidence" value="ECO:0007669"/>
    <property type="project" value="UniProtKB-KW"/>
</dbReference>
<evidence type="ECO:0000259" key="4">
    <source>
        <dbReference type="PROSITE" id="PS50995"/>
    </source>
</evidence>
<reference evidence="5" key="1">
    <citation type="submission" date="2022-01" db="EMBL/GenBank/DDBJ databases">
        <title>Nocardioidaceae gen. sp. A5X3R13.</title>
        <authorList>
            <person name="Lopez Marin M.A."/>
            <person name="Uhlik O."/>
        </authorList>
    </citation>
    <scope>NUCLEOTIDE SEQUENCE</scope>
    <source>
        <strain evidence="5">A5X3R13</strain>
    </source>
</reference>
<name>A0AA46TI53_9ACTN</name>
<dbReference type="KEGG" id="sgrg:L0C25_01515"/>
<dbReference type="PROSITE" id="PS01117">
    <property type="entry name" value="HTH_MARR_1"/>
    <property type="match status" value="1"/>
</dbReference>
<evidence type="ECO:0000313" key="6">
    <source>
        <dbReference type="Proteomes" id="UP001164390"/>
    </source>
</evidence>
<keyword evidence="3" id="KW-0804">Transcription</keyword>
<accession>A0AA46TI53</accession>
<keyword evidence="6" id="KW-1185">Reference proteome</keyword>
<organism evidence="5 6">
    <name type="scientific">Solicola gregarius</name>
    <dbReference type="NCBI Taxonomy" id="2908642"/>
    <lineage>
        <taxon>Bacteria</taxon>
        <taxon>Bacillati</taxon>
        <taxon>Actinomycetota</taxon>
        <taxon>Actinomycetes</taxon>
        <taxon>Propionibacteriales</taxon>
        <taxon>Nocardioidaceae</taxon>
        <taxon>Solicola</taxon>
    </lineage>
</organism>
<dbReference type="PRINTS" id="PR00598">
    <property type="entry name" value="HTHMARR"/>
</dbReference>
<proteinExistence type="predicted"/>
<dbReference type="Gene3D" id="1.10.10.10">
    <property type="entry name" value="Winged helix-like DNA-binding domain superfamily/Winged helix DNA-binding domain"/>
    <property type="match status" value="1"/>
</dbReference>